<protein>
    <submittedName>
        <fullName evidence="3">Lantibiotic dehydratase</fullName>
    </submittedName>
</protein>
<evidence type="ECO:0000313" key="4">
    <source>
        <dbReference type="Proteomes" id="UP001527866"/>
    </source>
</evidence>
<proteinExistence type="predicted"/>
<gene>
    <name evidence="3" type="ORF">O4J56_09535</name>
</gene>
<dbReference type="Pfam" id="PF04738">
    <property type="entry name" value="Lant_dehydr_N"/>
    <property type="match status" value="1"/>
</dbReference>
<dbReference type="NCBIfam" id="TIGR03891">
    <property type="entry name" value="thiopep_ocin"/>
    <property type="match status" value="1"/>
</dbReference>
<dbReference type="Proteomes" id="UP001527866">
    <property type="component" value="Unassembled WGS sequence"/>
</dbReference>
<dbReference type="Pfam" id="PF14028">
    <property type="entry name" value="Lant_dehydr_C"/>
    <property type="match status" value="1"/>
</dbReference>
<feature type="domain" description="Lantibiotic dehydratase N-terminal" evidence="1">
    <location>
        <begin position="52"/>
        <end position="691"/>
    </location>
</feature>
<accession>A0ABT4U354</accession>
<dbReference type="EMBL" id="JAQFWQ010000020">
    <property type="protein sequence ID" value="MDA2810875.1"/>
    <property type="molecule type" value="Genomic_DNA"/>
</dbReference>
<organism evidence="3 4">
    <name type="scientific">Nocardiopsis endophytica</name>
    <dbReference type="NCBI Taxonomy" id="3018445"/>
    <lineage>
        <taxon>Bacteria</taxon>
        <taxon>Bacillati</taxon>
        <taxon>Actinomycetota</taxon>
        <taxon>Actinomycetes</taxon>
        <taxon>Streptosporangiales</taxon>
        <taxon>Nocardiopsidaceae</taxon>
        <taxon>Nocardiopsis</taxon>
    </lineage>
</organism>
<name>A0ABT4U354_9ACTN</name>
<reference evidence="3 4" key="1">
    <citation type="submission" date="2023-01" db="EMBL/GenBank/DDBJ databases">
        <title>Draft genome sequence of Nocardiopsis sp. RSe5-2 isolated from halophytes.</title>
        <authorList>
            <person name="Duangmal K."/>
            <person name="Chantavorakit T."/>
        </authorList>
    </citation>
    <scope>NUCLEOTIDE SEQUENCE [LARGE SCALE GENOMIC DNA]</scope>
    <source>
        <strain evidence="3 4">RSe5-2</strain>
    </source>
</reference>
<feature type="domain" description="Thiopeptide-type bacteriocin biosynthesis" evidence="2">
    <location>
        <begin position="755"/>
        <end position="989"/>
    </location>
</feature>
<dbReference type="InterPro" id="IPR023809">
    <property type="entry name" value="Thiopep_bacteriocin_synth_dom"/>
</dbReference>
<comment type="caution">
    <text evidence="3">The sequence shown here is derived from an EMBL/GenBank/DDBJ whole genome shotgun (WGS) entry which is preliminary data.</text>
</comment>
<evidence type="ECO:0000259" key="1">
    <source>
        <dbReference type="Pfam" id="PF04738"/>
    </source>
</evidence>
<keyword evidence="4" id="KW-1185">Reference proteome</keyword>
<dbReference type="RefSeq" id="WP_270685242.1">
    <property type="nucleotide sequence ID" value="NZ_JAQFWQ010000020.1"/>
</dbReference>
<evidence type="ECO:0000313" key="3">
    <source>
        <dbReference type="EMBL" id="MDA2810875.1"/>
    </source>
</evidence>
<sequence>MAEAGYHVCAVMLRATTADRATAPPGGADPDDSEGRRRLLGWSRELWGAPGAGEALRIASPVLHQRLSKVHARSDGANLGRREVKALVSSAAFALRWQNRPTPAGLFAGIAPASIGDTRVYWGGVHGASLRPDTAWLAAAIERLLAIDEVRRRAPVQANPCVHRRGDRLVAPGPASGGQSVLAAPVEVSVRRSAPALAALEAARSRVGYAELAEHLQQRFPGTTDSAITGFLGGLLSQGLLLEGLWAPMDRTDALAYLCEELHAIKAEEIPEAADLVEGLEVLAAQVSEDRPRPVGADRAEVAAFSRRMSRCHEGPGAGLTADVALDCDIALPRPVAEEARRAAELLVRLSPYPFGAQHWHEYHQRFRDRYGPGAAVPVLELVGDGGLGYPAGFLGSARQAPPRPRRPRDGVLLELVQRALMRGDNEVDLDERTVESLEADEEAAPPGRVELSAVVHARTLHALEEGDFLLEVTGAPRAASSMAGRFLHLLPEPEQERWARSYEADDGALTAQVAFVPRRRGNADIARTRQVLPARIALDRHDAREQAIAPDDLLVVGDARGFALIQASTGRAVEPRVLHALEAGTHTPPLARFIAELPFARCAAYTAFDPGAADSLPYLPRFRSGRTILAPARWRLRSSDLPGPSAPATDWDQAFQRWRDSLAVPGRVVMVEHDQRLPIDLDEPLHRRLLRSALEATGTVELRERPGEEGDEGWIGRAHEVLFALKTTRTPLRPAVAVSALRAHPVGEGPFVQARLLVHPDRADEVLTDHASGFFTQAPESGLWWFQREAPLAGGEPALMVTVRLDDPADHAALAQRLGAWAHALHTRHLSAGLEFTGHREHTGRFGHGDAMRAAHKVFAADSRAALAQITTARDDASLKRALAAASMVGIAEALAASPEQGRKWLADDLADLRAPVDRDDREHARRLLTVPPSTETELGRAWEQRRLALTDYRDRLLAQRDPRMVLRSLLHLHHRRALGPDHEESLLRLARDCAHSLLRQGQGRR</sequence>
<evidence type="ECO:0000259" key="2">
    <source>
        <dbReference type="Pfam" id="PF14028"/>
    </source>
</evidence>
<dbReference type="InterPro" id="IPR006827">
    <property type="entry name" value="Lant_deHydtase_N"/>
</dbReference>